<dbReference type="Proteomes" id="UP001268819">
    <property type="component" value="Unassembled WGS sequence"/>
</dbReference>
<dbReference type="PROSITE" id="PS51257">
    <property type="entry name" value="PROKAR_LIPOPROTEIN"/>
    <property type="match status" value="1"/>
</dbReference>
<name>A0ABU1Q0H2_9PSEU</name>
<reference evidence="2 3" key="1">
    <citation type="submission" date="2023-07" db="EMBL/GenBank/DDBJ databases">
        <title>Sequencing the genomes of 1000 actinobacteria strains.</title>
        <authorList>
            <person name="Klenk H.-P."/>
        </authorList>
    </citation>
    <scope>NUCLEOTIDE SEQUENCE [LARGE SCALE GENOMIC DNA]</scope>
    <source>
        <strain evidence="2 3">DSM 43749</strain>
    </source>
</reference>
<dbReference type="RefSeq" id="WP_310309475.1">
    <property type="nucleotide sequence ID" value="NZ_BAAAXB010000001.1"/>
</dbReference>
<dbReference type="EMBL" id="JAVDSG010000001">
    <property type="protein sequence ID" value="MDR6596392.1"/>
    <property type="molecule type" value="Genomic_DNA"/>
</dbReference>
<feature type="chain" id="PRO_5045411124" description="Alpha/beta hydrolase family protein" evidence="1">
    <location>
        <begin position="28"/>
        <end position="107"/>
    </location>
</feature>
<keyword evidence="1" id="KW-0732">Signal</keyword>
<gene>
    <name evidence="2" type="ORF">J2S66_004776</name>
</gene>
<evidence type="ECO:0000256" key="1">
    <source>
        <dbReference type="SAM" id="SignalP"/>
    </source>
</evidence>
<keyword evidence="3" id="KW-1185">Reference proteome</keyword>
<evidence type="ECO:0000313" key="3">
    <source>
        <dbReference type="Proteomes" id="UP001268819"/>
    </source>
</evidence>
<protein>
    <recommendedName>
        <fullName evidence="4">Alpha/beta hydrolase family protein</fullName>
    </recommendedName>
</protein>
<feature type="signal peptide" evidence="1">
    <location>
        <begin position="1"/>
        <end position="27"/>
    </location>
</feature>
<evidence type="ECO:0000313" key="2">
    <source>
        <dbReference type="EMBL" id="MDR6596392.1"/>
    </source>
</evidence>
<sequence length="107" mass="11008">MRWSRSRSMAAVLLTAGLCLVPAPAGAAVACEEVRVPVSVAGTSQSTAGTLCAPAGAALAASKAPFFPASARLRAFVLHGYGHSINYAPNAPDYHREVVDWTRALGA</sequence>
<organism evidence="2 3">
    <name type="scientific">Saccharothrix longispora</name>
    <dbReference type="NCBI Taxonomy" id="33920"/>
    <lineage>
        <taxon>Bacteria</taxon>
        <taxon>Bacillati</taxon>
        <taxon>Actinomycetota</taxon>
        <taxon>Actinomycetes</taxon>
        <taxon>Pseudonocardiales</taxon>
        <taxon>Pseudonocardiaceae</taxon>
        <taxon>Saccharothrix</taxon>
    </lineage>
</organism>
<accession>A0ABU1Q0H2</accession>
<evidence type="ECO:0008006" key="4">
    <source>
        <dbReference type="Google" id="ProtNLM"/>
    </source>
</evidence>
<proteinExistence type="predicted"/>
<comment type="caution">
    <text evidence="2">The sequence shown here is derived from an EMBL/GenBank/DDBJ whole genome shotgun (WGS) entry which is preliminary data.</text>
</comment>